<feature type="active site" description="Proton donor/acceptor" evidence="2">
    <location>
        <position position="128"/>
    </location>
</feature>
<dbReference type="InterPro" id="IPR005754">
    <property type="entry name" value="Sortase"/>
</dbReference>
<evidence type="ECO:0000313" key="5">
    <source>
        <dbReference type="Proteomes" id="UP000245634"/>
    </source>
</evidence>
<feature type="transmembrane region" description="Helical" evidence="3">
    <location>
        <begin position="12"/>
        <end position="32"/>
    </location>
</feature>
<dbReference type="InterPro" id="IPR042000">
    <property type="entry name" value="Sortase_D_2"/>
</dbReference>
<keyword evidence="3" id="KW-0472">Membrane</keyword>
<keyword evidence="3" id="KW-0812">Transmembrane</keyword>
<dbReference type="EMBL" id="QGGL01000016">
    <property type="protein sequence ID" value="PWK07912.1"/>
    <property type="molecule type" value="Genomic_DNA"/>
</dbReference>
<gene>
    <name evidence="4" type="ORF">C7459_11671</name>
</gene>
<proteinExistence type="predicted"/>
<dbReference type="SUPFAM" id="SSF63817">
    <property type="entry name" value="Sortase"/>
    <property type="match status" value="1"/>
</dbReference>
<keyword evidence="5" id="KW-1185">Reference proteome</keyword>
<comment type="caution">
    <text evidence="4">The sequence shown here is derived from an EMBL/GenBank/DDBJ whole genome shotgun (WGS) entry which is preliminary data.</text>
</comment>
<dbReference type="NCBIfam" id="TIGR01076">
    <property type="entry name" value="sortase_fam"/>
    <property type="match status" value="1"/>
</dbReference>
<evidence type="ECO:0000256" key="3">
    <source>
        <dbReference type="SAM" id="Phobius"/>
    </source>
</evidence>
<accession>A0A316D526</accession>
<feature type="active site" description="Acyl-thioester intermediate" evidence="2">
    <location>
        <position position="190"/>
    </location>
</feature>
<evidence type="ECO:0000256" key="2">
    <source>
        <dbReference type="PIRSR" id="PIRSR605754-1"/>
    </source>
</evidence>
<name>A0A316D526_9BACL</name>
<dbReference type="Gene3D" id="2.40.260.10">
    <property type="entry name" value="Sortase"/>
    <property type="match status" value="1"/>
</dbReference>
<keyword evidence="3" id="KW-1133">Transmembrane helix</keyword>
<sequence>MLKAVWQHSRAVPIILWLLLVVGSLMIAVPRIDEIMQEQKQNELLAGWTAQSRATTDAPLPHSAQERPNALWKDIDGIPVMGSITIAKVGLHEPLLKGADPLPLQVGIGVVEEDRLPGEPTNFVLAGHRSLKPGKHFNRLGELERGDLIEIESANGVFTYSVEASYLVDPDDLSVLDSRPGEADLTLITCHPMRNPTHRLIVKATLDQERGTQVATVEDKK</sequence>
<dbReference type="InterPro" id="IPR023365">
    <property type="entry name" value="Sortase_dom-sf"/>
</dbReference>
<dbReference type="Pfam" id="PF04203">
    <property type="entry name" value="Sortase"/>
    <property type="match status" value="1"/>
</dbReference>
<dbReference type="RefSeq" id="WP_170119524.1">
    <property type="nucleotide sequence ID" value="NZ_QGGL01000016.1"/>
</dbReference>
<dbReference type="CDD" id="cd06166">
    <property type="entry name" value="Sortase_D_2"/>
    <property type="match status" value="1"/>
</dbReference>
<evidence type="ECO:0000313" key="4">
    <source>
        <dbReference type="EMBL" id="PWK07912.1"/>
    </source>
</evidence>
<reference evidence="4 5" key="1">
    <citation type="submission" date="2018-05" db="EMBL/GenBank/DDBJ databases">
        <title>Genomic Encyclopedia of Type Strains, Phase IV (KMG-IV): sequencing the most valuable type-strain genomes for metagenomic binning, comparative biology and taxonomic classification.</title>
        <authorList>
            <person name="Goeker M."/>
        </authorList>
    </citation>
    <scope>NUCLEOTIDE SEQUENCE [LARGE SCALE GENOMIC DNA]</scope>
    <source>
        <strain evidence="4 5">DSM 18773</strain>
    </source>
</reference>
<keyword evidence="1" id="KW-0378">Hydrolase</keyword>
<protein>
    <submittedName>
        <fullName evidence="4">Sortase A</fullName>
    </submittedName>
</protein>
<evidence type="ECO:0000256" key="1">
    <source>
        <dbReference type="ARBA" id="ARBA00022801"/>
    </source>
</evidence>
<dbReference type="Proteomes" id="UP000245634">
    <property type="component" value="Unassembled WGS sequence"/>
</dbReference>
<dbReference type="GO" id="GO:0016787">
    <property type="term" value="F:hydrolase activity"/>
    <property type="evidence" value="ECO:0007669"/>
    <property type="project" value="UniProtKB-KW"/>
</dbReference>
<dbReference type="AlphaFoldDB" id="A0A316D526"/>
<organism evidence="4 5">
    <name type="scientific">Tumebacillus permanentifrigoris</name>
    <dbReference type="NCBI Taxonomy" id="378543"/>
    <lineage>
        <taxon>Bacteria</taxon>
        <taxon>Bacillati</taxon>
        <taxon>Bacillota</taxon>
        <taxon>Bacilli</taxon>
        <taxon>Bacillales</taxon>
        <taxon>Alicyclobacillaceae</taxon>
        <taxon>Tumebacillus</taxon>
    </lineage>
</organism>